<evidence type="ECO:0000259" key="8">
    <source>
        <dbReference type="PROSITE" id="PS50931"/>
    </source>
</evidence>
<comment type="similarity">
    <text evidence="1">Belongs to the LysR transcriptional regulatory family.</text>
</comment>
<dbReference type="PANTHER" id="PTHR30346">
    <property type="entry name" value="TRANSCRIPTIONAL DUAL REGULATOR HCAR-RELATED"/>
    <property type="match status" value="1"/>
</dbReference>
<dbReference type="PROSITE" id="PS50931">
    <property type="entry name" value="HTH_LYSR"/>
    <property type="match status" value="1"/>
</dbReference>
<evidence type="ECO:0000256" key="4">
    <source>
        <dbReference type="ARBA" id="ARBA00023159"/>
    </source>
</evidence>
<dbReference type="Gene3D" id="1.10.10.10">
    <property type="entry name" value="Winged helix-like DNA-binding domain superfamily/Winged helix DNA-binding domain"/>
    <property type="match status" value="1"/>
</dbReference>
<dbReference type="Pfam" id="PF03466">
    <property type="entry name" value="LysR_substrate"/>
    <property type="match status" value="1"/>
</dbReference>
<evidence type="ECO:0000256" key="3">
    <source>
        <dbReference type="ARBA" id="ARBA00023125"/>
    </source>
</evidence>
<keyword evidence="4" id="KW-0010">Activator</keyword>
<comment type="function">
    <text evidence="7">Required for the induction the katG gene for catalase. Involved in the response to hydrogen peroxide.</text>
</comment>
<dbReference type="InterPro" id="IPR036388">
    <property type="entry name" value="WH-like_DNA-bd_sf"/>
</dbReference>
<keyword evidence="2" id="KW-0805">Transcription regulation</keyword>
<dbReference type="AlphaFoldDB" id="A0A378W682"/>
<keyword evidence="5" id="KW-0804">Transcription</keyword>
<organism evidence="9 10">
    <name type="scientific">Mycolicibacterium senegalense</name>
    <dbReference type="NCBI Taxonomy" id="1796"/>
    <lineage>
        <taxon>Bacteria</taxon>
        <taxon>Bacillati</taxon>
        <taxon>Actinomycetota</taxon>
        <taxon>Actinomycetes</taxon>
        <taxon>Mycobacteriales</taxon>
        <taxon>Mycobacteriaceae</taxon>
        <taxon>Mycolicibacterium</taxon>
    </lineage>
</organism>
<dbReference type="Pfam" id="PF00126">
    <property type="entry name" value="HTH_1"/>
    <property type="match status" value="1"/>
</dbReference>
<dbReference type="GO" id="GO:0003700">
    <property type="term" value="F:DNA-binding transcription factor activity"/>
    <property type="evidence" value="ECO:0007669"/>
    <property type="project" value="InterPro"/>
</dbReference>
<dbReference type="GO" id="GO:0032993">
    <property type="term" value="C:protein-DNA complex"/>
    <property type="evidence" value="ECO:0007669"/>
    <property type="project" value="TreeGrafter"/>
</dbReference>
<reference evidence="9 10" key="1">
    <citation type="submission" date="2018-06" db="EMBL/GenBank/DDBJ databases">
        <authorList>
            <consortium name="Pathogen Informatics"/>
            <person name="Doyle S."/>
        </authorList>
    </citation>
    <scope>NUCLEOTIDE SEQUENCE [LARGE SCALE GENOMIC DNA]</scope>
    <source>
        <strain evidence="9 10">NCTC4524</strain>
    </source>
</reference>
<dbReference type="FunFam" id="1.10.10.10:FF:000001">
    <property type="entry name" value="LysR family transcriptional regulator"/>
    <property type="match status" value="1"/>
</dbReference>
<dbReference type="PANTHER" id="PTHR30346:SF0">
    <property type="entry name" value="HCA OPERON TRANSCRIPTIONAL ACTIVATOR HCAR"/>
    <property type="match status" value="1"/>
</dbReference>
<name>A0A378W682_9MYCO</name>
<gene>
    <name evidence="9" type="primary">benM_2</name>
    <name evidence="9" type="ORF">NCTC4524_04486</name>
</gene>
<dbReference type="SUPFAM" id="SSF53850">
    <property type="entry name" value="Periplasmic binding protein-like II"/>
    <property type="match status" value="1"/>
</dbReference>
<dbReference type="SUPFAM" id="SSF46785">
    <property type="entry name" value="Winged helix' DNA-binding domain"/>
    <property type="match status" value="1"/>
</dbReference>
<evidence type="ECO:0000256" key="7">
    <source>
        <dbReference type="ARBA" id="ARBA00056658"/>
    </source>
</evidence>
<evidence type="ECO:0000256" key="2">
    <source>
        <dbReference type="ARBA" id="ARBA00023015"/>
    </source>
</evidence>
<feature type="domain" description="HTH lysR-type" evidence="8">
    <location>
        <begin position="3"/>
        <end position="60"/>
    </location>
</feature>
<evidence type="ECO:0000313" key="9">
    <source>
        <dbReference type="EMBL" id="SUA28506.1"/>
    </source>
</evidence>
<evidence type="ECO:0000313" key="10">
    <source>
        <dbReference type="Proteomes" id="UP000254945"/>
    </source>
</evidence>
<evidence type="ECO:0000256" key="6">
    <source>
        <dbReference type="ARBA" id="ARBA00040885"/>
    </source>
</evidence>
<dbReference type="PRINTS" id="PR00039">
    <property type="entry name" value="HTHLYSR"/>
</dbReference>
<dbReference type="InterPro" id="IPR036390">
    <property type="entry name" value="WH_DNA-bd_sf"/>
</dbReference>
<dbReference type="GO" id="GO:0003677">
    <property type="term" value="F:DNA binding"/>
    <property type="evidence" value="ECO:0007669"/>
    <property type="project" value="UniProtKB-KW"/>
</dbReference>
<dbReference type="RefSeq" id="WP_051752624.1">
    <property type="nucleotide sequence ID" value="NZ_CP081000.1"/>
</dbReference>
<dbReference type="InterPro" id="IPR000847">
    <property type="entry name" value="LysR_HTH_N"/>
</dbReference>
<evidence type="ECO:0000256" key="5">
    <source>
        <dbReference type="ARBA" id="ARBA00023163"/>
    </source>
</evidence>
<dbReference type="Proteomes" id="UP000254945">
    <property type="component" value="Unassembled WGS sequence"/>
</dbReference>
<sequence length="329" mass="36038">MDLDLRLVRYAVVLADELHFARAATRLHIAQQTLSAQISQLEARLGVNLFLRDRRGVELTPAGELFIARGRDLLSDAQDLLAELRETKPPLRLDVITEGLTAGVVARELGSRIDDLLVEIRQSQGLAVTASAVAEGRIDLAFGWVDGLETALPPSLHSQLVRLEPIGVVLPAGHRLAAFEEVPMHELAQHPMVVHTAEEAVDWQTWIETVVEAFDLDIGWRLHGHGRSAANAAVVTYQAPAFASMEAPVPDGVVVRPVIAPVPLCPVEVVWRARGTTPARLRRALSAIRDITNEHGWILPPTTEHWLPAPRVAARTPRKGSARPFRNPA</sequence>
<protein>
    <recommendedName>
        <fullName evidence="6">Probable hydrogen peroxide-inducible genes activator</fullName>
    </recommendedName>
</protein>
<evidence type="ECO:0000256" key="1">
    <source>
        <dbReference type="ARBA" id="ARBA00009437"/>
    </source>
</evidence>
<dbReference type="InterPro" id="IPR005119">
    <property type="entry name" value="LysR_subst-bd"/>
</dbReference>
<accession>A0A378W682</accession>
<dbReference type="Gene3D" id="3.40.190.10">
    <property type="entry name" value="Periplasmic binding protein-like II"/>
    <property type="match status" value="2"/>
</dbReference>
<dbReference type="EMBL" id="UGQQ01000002">
    <property type="protein sequence ID" value="SUA28506.1"/>
    <property type="molecule type" value="Genomic_DNA"/>
</dbReference>
<keyword evidence="3" id="KW-0238">DNA-binding</keyword>
<proteinExistence type="inferred from homology"/>